<comment type="similarity">
    <text evidence="5 6">Belongs to the autoinducer synthase family.</text>
</comment>
<dbReference type="EMBL" id="CYRX01000007">
    <property type="protein sequence ID" value="CUH58953.1"/>
    <property type="molecule type" value="Genomic_DNA"/>
</dbReference>
<accession>A0A0P1EVG7</accession>
<dbReference type="PANTHER" id="PTHR39322">
    <property type="entry name" value="ACYL-HOMOSERINE-LACTONE SYNTHASE"/>
    <property type="match status" value="1"/>
</dbReference>
<dbReference type="AlphaFoldDB" id="A0A0P1EVG7"/>
<evidence type="ECO:0000256" key="3">
    <source>
        <dbReference type="ARBA" id="ARBA00022691"/>
    </source>
</evidence>
<evidence type="ECO:0000313" key="8">
    <source>
        <dbReference type="Proteomes" id="UP000051298"/>
    </source>
</evidence>
<evidence type="ECO:0000256" key="5">
    <source>
        <dbReference type="PROSITE-ProRule" id="PRU00533"/>
    </source>
</evidence>
<evidence type="ECO:0000313" key="7">
    <source>
        <dbReference type="EMBL" id="CUH58953.1"/>
    </source>
</evidence>
<reference evidence="7 8" key="1">
    <citation type="submission" date="2015-09" db="EMBL/GenBank/DDBJ databases">
        <authorList>
            <consortium name="Swine Surveillance"/>
        </authorList>
    </citation>
    <scope>NUCLEOTIDE SEQUENCE [LARGE SCALE GENOMIC DNA]</scope>
    <source>
        <strain evidence="7 8">CECT 5294</strain>
    </source>
</reference>
<dbReference type="PANTHER" id="PTHR39322:SF1">
    <property type="entry name" value="ISOVALERYL-HOMOSERINE LACTONE SYNTHASE"/>
    <property type="match status" value="1"/>
</dbReference>
<dbReference type="GO" id="GO:0007165">
    <property type="term" value="P:signal transduction"/>
    <property type="evidence" value="ECO:0007669"/>
    <property type="project" value="TreeGrafter"/>
</dbReference>
<dbReference type="InterPro" id="IPR001690">
    <property type="entry name" value="Autoind_synthase"/>
</dbReference>
<dbReference type="RefSeq" id="WP_058122280.1">
    <property type="nucleotide sequence ID" value="NZ_CYRX01000007.1"/>
</dbReference>
<evidence type="ECO:0000256" key="1">
    <source>
        <dbReference type="ARBA" id="ARBA00022654"/>
    </source>
</evidence>
<dbReference type="Proteomes" id="UP000051298">
    <property type="component" value="Unassembled WGS sequence"/>
</dbReference>
<dbReference type="GO" id="GO:0061579">
    <property type="term" value="F:N-acyl homoserine lactone synthase activity"/>
    <property type="evidence" value="ECO:0007669"/>
    <property type="project" value="UniProtKB-UniRule"/>
</dbReference>
<keyword evidence="2 6" id="KW-0808">Transferase</keyword>
<dbReference type="Gene3D" id="3.40.630.30">
    <property type="match status" value="1"/>
</dbReference>
<keyword evidence="1 5" id="KW-0673">Quorum sensing</keyword>
<dbReference type="PRINTS" id="PR01549">
    <property type="entry name" value="AUTOINDCRSYN"/>
</dbReference>
<dbReference type="EC" id="2.3.1.184" evidence="6"/>
<evidence type="ECO:0000256" key="6">
    <source>
        <dbReference type="RuleBase" id="RU361135"/>
    </source>
</evidence>
<organism evidence="7 8">
    <name type="scientific">Thalassobacter stenotrophicus</name>
    <dbReference type="NCBI Taxonomy" id="266809"/>
    <lineage>
        <taxon>Bacteria</taxon>
        <taxon>Pseudomonadati</taxon>
        <taxon>Pseudomonadota</taxon>
        <taxon>Alphaproteobacteria</taxon>
        <taxon>Rhodobacterales</taxon>
        <taxon>Roseobacteraceae</taxon>
        <taxon>Thalassobacter</taxon>
    </lineage>
</organism>
<proteinExistence type="inferred from homology"/>
<dbReference type="PROSITE" id="PS51187">
    <property type="entry name" value="AUTOINDUCER_SYNTH_2"/>
    <property type="match status" value="1"/>
</dbReference>
<dbReference type="eggNOG" id="COG3916">
    <property type="taxonomic scope" value="Bacteria"/>
</dbReference>
<dbReference type="SUPFAM" id="SSF55729">
    <property type="entry name" value="Acyl-CoA N-acyltransferases (Nat)"/>
    <property type="match status" value="1"/>
</dbReference>
<gene>
    <name evidence="7" type="primary">lasI</name>
    <name evidence="7" type="ORF">THS5294_00233</name>
</gene>
<keyword evidence="3 6" id="KW-0949">S-adenosyl-L-methionine</keyword>
<dbReference type="STRING" id="266809.PM03_07585"/>
<keyword evidence="7" id="KW-0012">Acyltransferase</keyword>
<dbReference type="Pfam" id="PF00765">
    <property type="entry name" value="Autoind_synth"/>
    <property type="match status" value="1"/>
</dbReference>
<evidence type="ECO:0000256" key="2">
    <source>
        <dbReference type="ARBA" id="ARBA00022679"/>
    </source>
</evidence>
<sequence length="204" mass="22833">MIRYLYATELATFPTLTDTMFRDRATQFRDRLKWDVSVDEKGWETDQYDAMNPLYLIWEKSDGTHGGSMRFLPTTGDNMTADVFNHLTDGVTIRSPLIWECTRFCLAPDATPNTAAALMLGAAELGIGMNLSHSVGVFDARMTRIYKRLGWAPDVLGTQDGISTGLWAFQPDMREKMAAKAEISTLLSGQWFQNAFGPLPMMTG</sequence>
<comment type="catalytic activity">
    <reaction evidence="6">
        <text>a fatty acyl-[ACP] + S-adenosyl-L-methionine = an N-acyl-L-homoserine lactone + S-methyl-5'-thioadenosine + holo-[ACP] + H(+)</text>
        <dbReference type="Rhea" id="RHEA:10096"/>
        <dbReference type="Rhea" id="RHEA-COMP:9685"/>
        <dbReference type="Rhea" id="RHEA-COMP:14125"/>
        <dbReference type="ChEBI" id="CHEBI:15378"/>
        <dbReference type="ChEBI" id="CHEBI:17509"/>
        <dbReference type="ChEBI" id="CHEBI:55474"/>
        <dbReference type="ChEBI" id="CHEBI:59789"/>
        <dbReference type="ChEBI" id="CHEBI:64479"/>
        <dbReference type="ChEBI" id="CHEBI:138651"/>
        <dbReference type="EC" id="2.3.1.184"/>
    </reaction>
</comment>
<dbReference type="GO" id="GO:0009372">
    <property type="term" value="P:quorum sensing"/>
    <property type="evidence" value="ECO:0007669"/>
    <property type="project" value="UniProtKB-UniRule"/>
</dbReference>
<dbReference type="InterPro" id="IPR016181">
    <property type="entry name" value="Acyl_CoA_acyltransferase"/>
</dbReference>
<evidence type="ECO:0000256" key="4">
    <source>
        <dbReference type="ARBA" id="ARBA00022929"/>
    </source>
</evidence>
<protein>
    <recommendedName>
        <fullName evidence="6">Acyl-homoserine-lactone synthase</fullName>
        <ecNumber evidence="6">2.3.1.184</ecNumber>
    </recommendedName>
    <alternativeName>
        <fullName evidence="6">Autoinducer synthesis protein</fullName>
    </alternativeName>
</protein>
<name>A0A0P1EVG7_9RHOB</name>
<keyword evidence="4 5" id="KW-0071">Autoinducer synthesis</keyword>